<sequence>MKKVKLFVFLVLSLCFSVLVVFGEEAHAADMYRLYNPNSGEHFYTATAGEKNHLVKVGWKYEGIGWIAPSSGNAVYRLYNPNAGDHHYTMNAGEKNNLVKVGWKYEGIGWYSDIKKAVPLYRAYNPNAKAGSHNYTVNYAEQKNLLRVGWRDEGIAWYGINKSVPVTKYSVTVKHVGSDGKELKKSTANVEKGKSYTAKAESFNGYTLKGSSSQTVTVNGNKTITFNYTKNAVPVTKYTMTVKYVDSSGKEIEKAITASVEKGKTYKATAKSISGYTLKGNDSQTVTVDGNKTITFTYTKNAAPVTKYTVTVKYVDSTGKEIEKAVTASVEKGKTYKATAKSISGYTLKGNDSQTVTVDGNKTIMFTYTKNATPVTKYTVTIKHIGSDGKELKKATVTVEKGKPYTAKAETFTGYTLNGNDAQTISAVNADQILTFNYNLNKYNVTVVHKGSNGKTLETEKAVSVEYGKEHTAKSKTFTGYTLSGNSSQKVTVKGATTITFTYNPNKYNVTVVHKGSDGKTLETEKAVSVEYDKEHIAKSKTFAGYTLSGNTTQTVTIKGTTTITFNYLKKYEVIVIHKGNDGKILKSEPAVDIEQGIVFSATASNFNGYTLSGESIQRVTVKGPTTITFTYNLNKYNVTVVHKSNDGTILQTEPAVVVEYGKEYTAQSKTFTGYTLSGSKTQTVKITGNQTITFTYAKNVVKYKVTVNHNGNDGKKLLTEPAVEVEQGKPYTANSKTFDGYKLNGSSKQTVTVNQDMTITFNYNSLAFDRITLHAVVNGVIVKSVTFDVKIGEKFVPSSDKLKLSPDEYDLLYTTYWPEITAVGGSERSYKFDIKPFRNYLSESELMIMQQTIVQKVNDLRKSLGVSPLQENTKLTAAAYVRSTELKQRLAHIRPDGRDISTAITEQGLSIVGYPGENIAYDGRPASLVSGKAAGEAMFESWKNSPGHYANMIDADYKYIGVGVYCYGSQLYGAQLFVEAFR</sequence>
<evidence type="ECO:0000256" key="1">
    <source>
        <dbReference type="ARBA" id="ARBA00022737"/>
    </source>
</evidence>
<organism evidence="6 7">
    <name type="scientific">Enterococcus hulanensis</name>
    <dbReference type="NCBI Taxonomy" id="2559929"/>
    <lineage>
        <taxon>Bacteria</taxon>
        <taxon>Bacillati</taxon>
        <taxon>Bacillota</taxon>
        <taxon>Bacilli</taxon>
        <taxon>Lactobacillales</taxon>
        <taxon>Enterococcaceae</taxon>
        <taxon>Enterococcus</taxon>
    </lineage>
</organism>
<feature type="domain" description="MucBP" evidence="4">
    <location>
        <begin position="171"/>
        <end position="229"/>
    </location>
</feature>
<feature type="domain" description="MucBP" evidence="4">
    <location>
        <begin position="444"/>
        <end position="503"/>
    </location>
</feature>
<dbReference type="Pfam" id="PF00188">
    <property type="entry name" value="CAP"/>
    <property type="match status" value="1"/>
</dbReference>
<evidence type="ECO:0000313" key="6">
    <source>
        <dbReference type="EMBL" id="MDT2601877.1"/>
    </source>
</evidence>
<evidence type="ECO:0000259" key="5">
    <source>
        <dbReference type="Pfam" id="PF18885"/>
    </source>
</evidence>
<feature type="domain" description="MucBP" evidence="4">
    <location>
        <begin position="509"/>
        <end position="568"/>
    </location>
</feature>
<feature type="domain" description="SCP" evidence="3">
    <location>
        <begin position="856"/>
        <end position="976"/>
    </location>
</feature>
<dbReference type="CDD" id="cd05379">
    <property type="entry name" value="CAP_bacterial"/>
    <property type="match status" value="1"/>
</dbReference>
<keyword evidence="7" id="KW-1185">Reference proteome</keyword>
<dbReference type="Pfam" id="PF06458">
    <property type="entry name" value="MucBP"/>
    <property type="match status" value="9"/>
</dbReference>
<keyword evidence="2" id="KW-0732">Signal</keyword>
<reference evidence="6 7" key="1">
    <citation type="submission" date="2023-03" db="EMBL/GenBank/DDBJ databases">
        <authorList>
            <person name="Shen W."/>
            <person name="Cai J."/>
        </authorList>
    </citation>
    <scope>NUCLEOTIDE SEQUENCE [LARGE SCALE GENOMIC DNA]</scope>
    <source>
        <strain evidence="6 7">D6-4</strain>
    </source>
</reference>
<dbReference type="SUPFAM" id="SSF55797">
    <property type="entry name" value="PR-1-like"/>
    <property type="match status" value="1"/>
</dbReference>
<name>A0ABU3F4N9_9ENTE</name>
<dbReference type="Gene3D" id="3.40.33.10">
    <property type="entry name" value="CAP"/>
    <property type="match status" value="1"/>
</dbReference>
<dbReference type="InterPro" id="IPR014044">
    <property type="entry name" value="CAP_dom"/>
</dbReference>
<proteinExistence type="predicted"/>
<dbReference type="PANTHER" id="PTHR31157:SF1">
    <property type="entry name" value="SCP DOMAIN-CONTAINING PROTEIN"/>
    <property type="match status" value="1"/>
</dbReference>
<dbReference type="Proteomes" id="UP001252875">
    <property type="component" value="Unassembled WGS sequence"/>
</dbReference>
<feature type="signal peptide" evidence="2">
    <location>
        <begin position="1"/>
        <end position="28"/>
    </location>
</feature>
<comment type="caution">
    <text evidence="6">The sequence shown here is derived from an EMBL/GenBank/DDBJ whole genome shotgun (WGS) entry which is preliminary data.</text>
</comment>
<feature type="domain" description="MucBP" evidence="4">
    <location>
        <begin position="379"/>
        <end position="438"/>
    </location>
</feature>
<dbReference type="InterPro" id="IPR043708">
    <property type="entry name" value="DUF5648"/>
</dbReference>
<keyword evidence="1" id="KW-0677">Repeat</keyword>
<feature type="domain" description="MucBP" evidence="4">
    <location>
        <begin position="309"/>
        <end position="369"/>
    </location>
</feature>
<feature type="domain" description="MucBP" evidence="4">
    <location>
        <begin position="574"/>
        <end position="632"/>
    </location>
</feature>
<evidence type="ECO:0000259" key="3">
    <source>
        <dbReference type="Pfam" id="PF00188"/>
    </source>
</evidence>
<dbReference type="EMBL" id="JARPYI010000014">
    <property type="protein sequence ID" value="MDT2601877.1"/>
    <property type="molecule type" value="Genomic_DNA"/>
</dbReference>
<dbReference type="Gene3D" id="3.10.20.320">
    <property type="entry name" value="Putative peptidoglycan bound protein (lpxtg motif)"/>
    <property type="match status" value="7"/>
</dbReference>
<dbReference type="Pfam" id="PF18885">
    <property type="entry name" value="DUF5648"/>
    <property type="match status" value="1"/>
</dbReference>
<feature type="domain" description="MucBP" evidence="4">
    <location>
        <begin position="638"/>
        <end position="697"/>
    </location>
</feature>
<protein>
    <submittedName>
        <fullName evidence="6">MucBP domain-containing protein</fullName>
    </submittedName>
</protein>
<dbReference type="InterPro" id="IPR035940">
    <property type="entry name" value="CAP_sf"/>
</dbReference>
<dbReference type="PANTHER" id="PTHR31157">
    <property type="entry name" value="SCP DOMAIN-CONTAINING PROTEIN"/>
    <property type="match status" value="1"/>
</dbReference>
<gene>
    <name evidence="6" type="ORF">P7D85_19020</name>
</gene>
<feature type="domain" description="MucBP" evidence="4">
    <location>
        <begin position="241"/>
        <end position="299"/>
    </location>
</feature>
<evidence type="ECO:0000313" key="7">
    <source>
        <dbReference type="Proteomes" id="UP001252875"/>
    </source>
</evidence>
<feature type="chain" id="PRO_5045688522" evidence="2">
    <location>
        <begin position="29"/>
        <end position="983"/>
    </location>
</feature>
<feature type="domain" description="DUF5648" evidence="5">
    <location>
        <begin position="31"/>
        <end position="159"/>
    </location>
</feature>
<evidence type="ECO:0000259" key="4">
    <source>
        <dbReference type="Pfam" id="PF06458"/>
    </source>
</evidence>
<accession>A0ABU3F4N9</accession>
<dbReference type="InterPro" id="IPR009459">
    <property type="entry name" value="MucBP_dom"/>
</dbReference>
<evidence type="ECO:0000256" key="2">
    <source>
        <dbReference type="SAM" id="SignalP"/>
    </source>
</evidence>
<feature type="domain" description="MucBP" evidence="4">
    <location>
        <begin position="705"/>
        <end position="764"/>
    </location>
</feature>
<dbReference type="RefSeq" id="WP_311823432.1">
    <property type="nucleotide sequence ID" value="NZ_JARPYF010000015.1"/>
</dbReference>